<feature type="transmembrane region" description="Helical" evidence="1">
    <location>
        <begin position="211"/>
        <end position="232"/>
    </location>
</feature>
<protein>
    <recommendedName>
        <fullName evidence="4">ABC transporter permease</fullName>
    </recommendedName>
</protein>
<feature type="transmembrane region" description="Helical" evidence="1">
    <location>
        <begin position="252"/>
        <end position="276"/>
    </location>
</feature>
<reference evidence="3" key="1">
    <citation type="journal article" date="2019" name="Int. J. Syst. Evol. Microbiol.">
        <title>The Global Catalogue of Microorganisms (GCM) 10K type strain sequencing project: providing services to taxonomists for standard genome sequencing and annotation.</title>
        <authorList>
            <consortium name="The Broad Institute Genomics Platform"/>
            <consortium name="The Broad Institute Genome Sequencing Center for Infectious Disease"/>
            <person name="Wu L."/>
            <person name="Ma J."/>
        </authorList>
    </citation>
    <scope>NUCLEOTIDE SEQUENCE [LARGE SCALE GENOMIC DNA]</scope>
    <source>
        <strain evidence="3">CCM 8911</strain>
    </source>
</reference>
<feature type="transmembrane region" description="Helical" evidence="1">
    <location>
        <begin position="344"/>
        <end position="366"/>
    </location>
</feature>
<feature type="transmembrane region" description="Helical" evidence="1">
    <location>
        <begin position="20"/>
        <end position="38"/>
    </location>
</feature>
<dbReference type="EMBL" id="JBHTMO010000020">
    <property type="protein sequence ID" value="MFD1393237.1"/>
    <property type="molecule type" value="Genomic_DNA"/>
</dbReference>
<organism evidence="2 3">
    <name type="scientific">Lacticaseibacillus jixianensis</name>
    <dbReference type="NCBI Taxonomy" id="2486012"/>
    <lineage>
        <taxon>Bacteria</taxon>
        <taxon>Bacillati</taxon>
        <taxon>Bacillota</taxon>
        <taxon>Bacilli</taxon>
        <taxon>Lactobacillales</taxon>
        <taxon>Lactobacillaceae</taxon>
        <taxon>Lacticaseibacillus</taxon>
    </lineage>
</organism>
<gene>
    <name evidence="2" type="ORF">ACFQ3L_06590</name>
</gene>
<accession>A0ABW4BAL2</accession>
<keyword evidence="1" id="KW-0472">Membrane</keyword>
<keyword evidence="1" id="KW-1133">Transmembrane helix</keyword>
<comment type="caution">
    <text evidence="2">The sequence shown here is derived from an EMBL/GenBank/DDBJ whole genome shotgun (WGS) entry which is preliminary data.</text>
</comment>
<keyword evidence="1" id="KW-0812">Transmembrane</keyword>
<evidence type="ECO:0000313" key="2">
    <source>
        <dbReference type="EMBL" id="MFD1393237.1"/>
    </source>
</evidence>
<name>A0ABW4BAL2_9LACO</name>
<evidence type="ECO:0000256" key="1">
    <source>
        <dbReference type="SAM" id="Phobius"/>
    </source>
</evidence>
<evidence type="ECO:0000313" key="3">
    <source>
        <dbReference type="Proteomes" id="UP001597249"/>
    </source>
</evidence>
<dbReference type="RefSeq" id="WP_125586819.1">
    <property type="nucleotide sequence ID" value="NZ_JBHTMO010000020.1"/>
</dbReference>
<feature type="transmembrane region" description="Helical" evidence="1">
    <location>
        <begin position="282"/>
        <end position="300"/>
    </location>
</feature>
<evidence type="ECO:0008006" key="4">
    <source>
        <dbReference type="Google" id="ProtNLM"/>
    </source>
</evidence>
<keyword evidence="3" id="KW-1185">Reference proteome</keyword>
<proteinExistence type="predicted"/>
<dbReference type="PROSITE" id="PS51257">
    <property type="entry name" value="PROKAR_LIPOPROTEIN"/>
    <property type="match status" value="1"/>
</dbReference>
<sequence>MKMMKQQQYEWCLLFKNRLFWVLPLLVAACVIGGIWQSNYKSPTQSAREVLTNDSETYQQALATDKQTIKQNADPAAVQLAKKEQRYVHTIMNAARNGDRIAYAAALGAYATKIPSNFAEYSHDSQRVRYLAKHHLPYYATLEKAAPAVNRFVEAGLPGMMNVALLTVVALAAAYFSSLFKAHHHDDFTALLPLNQHQVALNQQVVLTGGLLLALVIGGLLSLVLLSLPHGFGSLKNPFLIEQDTATQQSQLFTAGSLLVQEFLFLGAFILLFTAFAYLLQIWHASFVLSLLLLLAIVFGQQSGLWAASRGFSWAAYLPSAYTNIYWVIVGASSSTSGIISLPWLQGLMVIVTCWLLATGIIHLALGFERKA</sequence>
<feature type="transmembrane region" description="Helical" evidence="1">
    <location>
        <begin position="160"/>
        <end position="180"/>
    </location>
</feature>
<dbReference type="Proteomes" id="UP001597249">
    <property type="component" value="Unassembled WGS sequence"/>
</dbReference>